<organism evidence="1 2">
    <name type="scientific">Bionectria ochroleuca</name>
    <name type="common">Gliocladium roseum</name>
    <dbReference type="NCBI Taxonomy" id="29856"/>
    <lineage>
        <taxon>Eukaryota</taxon>
        <taxon>Fungi</taxon>
        <taxon>Dikarya</taxon>
        <taxon>Ascomycota</taxon>
        <taxon>Pezizomycotina</taxon>
        <taxon>Sordariomycetes</taxon>
        <taxon>Hypocreomycetidae</taxon>
        <taxon>Hypocreales</taxon>
        <taxon>Bionectriaceae</taxon>
        <taxon>Clonostachys</taxon>
    </lineage>
</organism>
<evidence type="ECO:0000313" key="2">
    <source>
        <dbReference type="Proteomes" id="UP000766486"/>
    </source>
</evidence>
<protein>
    <recommendedName>
        <fullName evidence="3">F-box domain-containing protein</fullName>
    </recommendedName>
</protein>
<gene>
    <name evidence="1" type="ORF">CLO192961_LOCUS328729</name>
</gene>
<dbReference type="InterPro" id="IPR032675">
    <property type="entry name" value="LRR_dom_sf"/>
</dbReference>
<evidence type="ECO:0008006" key="3">
    <source>
        <dbReference type="Google" id="ProtNLM"/>
    </source>
</evidence>
<sequence>MQQHSVPRDSIGLQNLPVELQTAILSHLTSLSDQPTLQAVLLTCKSLSRAARPLSVRTFRNINHKRRGGFCSERRNAKFIRYILLTRPELAISVETLIFGQFSSTPDMGNDARMPRYPLIATATFPEPECESDDLAIYSKHISNALGPNSKSEFAERWAADVEDGCSDAQLALLLICCPNLRTLCYENPCNQRYFLRALELSYGGNTLVQPVLRRPLSRLRYIYSETQSEHIWTEYPADRNPSPFFRLDSVRSFEGLMVSSVSEVEQSFAQMPARSSNVEDIAIRGSIVTPEFLQSMLGACKAVKRLEFIRRLNPAIVQDMLPYHVLTSILLHADSMEHLHLNFAEEFQECNPPHADNLCFDSGLRNMTSMKTLVTGMRSLTGLFNGYTSLGAPYALSPRVPRVEGAPNLVDCLPENLESLEIHRCGEDILEQAQQLISVVQEGKSFKRLKRVRLLFDQEKVDPDKIRLSFDPAVIHVEIVFQSLRNRLFDLIPSSWEYGRRVDAISSPIYCQESREHWLAVRGGDIGLAKLWGDEPPELFRIQDYDHFV</sequence>
<proteinExistence type="predicted"/>
<dbReference type="Gene3D" id="3.80.10.10">
    <property type="entry name" value="Ribonuclease Inhibitor"/>
    <property type="match status" value="1"/>
</dbReference>
<evidence type="ECO:0000313" key="1">
    <source>
        <dbReference type="EMBL" id="VUC32486.1"/>
    </source>
</evidence>
<name>A0ABY6UQP5_BIOOC</name>
<keyword evidence="2" id="KW-1185">Reference proteome</keyword>
<dbReference type="EMBL" id="CABFNS010000851">
    <property type="protein sequence ID" value="VUC32486.1"/>
    <property type="molecule type" value="Genomic_DNA"/>
</dbReference>
<dbReference type="Proteomes" id="UP000766486">
    <property type="component" value="Unassembled WGS sequence"/>
</dbReference>
<reference evidence="1 2" key="1">
    <citation type="submission" date="2019-06" db="EMBL/GenBank/DDBJ databases">
        <authorList>
            <person name="Broberg M."/>
        </authorList>
    </citation>
    <scope>NUCLEOTIDE SEQUENCE [LARGE SCALE GENOMIC DNA]</scope>
</reference>
<accession>A0ABY6UQP5</accession>
<comment type="caution">
    <text evidence="1">The sequence shown here is derived from an EMBL/GenBank/DDBJ whole genome shotgun (WGS) entry which is preliminary data.</text>
</comment>